<evidence type="ECO:0000313" key="3">
    <source>
        <dbReference type="Proteomes" id="UP000288805"/>
    </source>
</evidence>
<evidence type="ECO:0000313" key="2">
    <source>
        <dbReference type="EMBL" id="RVW90713.1"/>
    </source>
</evidence>
<dbReference type="EMBL" id="QGNW01000152">
    <property type="protein sequence ID" value="RVW90713.1"/>
    <property type="molecule type" value="Genomic_DNA"/>
</dbReference>
<dbReference type="AlphaFoldDB" id="A0A438I1X6"/>
<feature type="domain" description="Reverse transcriptase Ty1/copia-type" evidence="1">
    <location>
        <begin position="95"/>
        <end position="163"/>
    </location>
</feature>
<organism evidence="2 3">
    <name type="scientific">Vitis vinifera</name>
    <name type="common">Grape</name>
    <dbReference type="NCBI Taxonomy" id="29760"/>
    <lineage>
        <taxon>Eukaryota</taxon>
        <taxon>Viridiplantae</taxon>
        <taxon>Streptophyta</taxon>
        <taxon>Embryophyta</taxon>
        <taxon>Tracheophyta</taxon>
        <taxon>Spermatophyta</taxon>
        <taxon>Magnoliopsida</taxon>
        <taxon>eudicotyledons</taxon>
        <taxon>Gunneridae</taxon>
        <taxon>Pentapetalae</taxon>
        <taxon>rosids</taxon>
        <taxon>Vitales</taxon>
        <taxon>Vitaceae</taxon>
        <taxon>Viteae</taxon>
        <taxon>Vitis</taxon>
    </lineage>
</organism>
<protein>
    <submittedName>
        <fullName evidence="2">Retrovirus-related Pol polyprotein from transposon TNT 1-94</fullName>
    </submittedName>
</protein>
<dbReference type="InterPro" id="IPR013103">
    <property type="entry name" value="RVT_2"/>
</dbReference>
<dbReference type="Proteomes" id="UP000288805">
    <property type="component" value="Unassembled WGS sequence"/>
</dbReference>
<sequence>MPILNSNSGEETLLGQPCIKLHVYLRRKRDQASKSLSSHNSGAKNTSGNDLNVLIAIRKVTTNLSSVDSKGYREGFGYSEVEQVDLEEMRSLENNGTWQLVDAPRGKKPVDYKWLYTINGSTKRYKARLVAKSFTQAWIDYQETFAPVVNLNTIKVLLSLAANLN</sequence>
<name>A0A438I1X6_VITVI</name>
<gene>
    <name evidence="2" type="primary">POLX_855</name>
    <name evidence="2" type="ORF">CK203_046454</name>
</gene>
<evidence type="ECO:0000259" key="1">
    <source>
        <dbReference type="Pfam" id="PF07727"/>
    </source>
</evidence>
<accession>A0A438I1X6</accession>
<dbReference type="Pfam" id="PF07727">
    <property type="entry name" value="RVT_2"/>
    <property type="match status" value="1"/>
</dbReference>
<reference evidence="2 3" key="1">
    <citation type="journal article" date="2018" name="PLoS Genet.">
        <title>Population sequencing reveals clonal diversity and ancestral inbreeding in the grapevine cultivar Chardonnay.</title>
        <authorList>
            <person name="Roach M.J."/>
            <person name="Johnson D.L."/>
            <person name="Bohlmann J."/>
            <person name="van Vuuren H.J."/>
            <person name="Jones S.J."/>
            <person name="Pretorius I.S."/>
            <person name="Schmidt S.A."/>
            <person name="Borneman A.R."/>
        </authorList>
    </citation>
    <scope>NUCLEOTIDE SEQUENCE [LARGE SCALE GENOMIC DNA]</scope>
    <source>
        <strain evidence="3">cv. Chardonnay</strain>
        <tissue evidence="2">Leaf</tissue>
    </source>
</reference>
<comment type="caution">
    <text evidence="2">The sequence shown here is derived from an EMBL/GenBank/DDBJ whole genome shotgun (WGS) entry which is preliminary data.</text>
</comment>
<proteinExistence type="predicted"/>